<feature type="compositionally biased region" description="Low complexity" evidence="1">
    <location>
        <begin position="1"/>
        <end position="11"/>
    </location>
</feature>
<reference evidence="2 3" key="1">
    <citation type="submission" date="2018-10" db="EMBL/GenBank/DDBJ databases">
        <authorList>
            <consortium name="IHU Genomes"/>
        </authorList>
    </citation>
    <scope>NUCLEOTIDE SEQUENCE [LARGE SCALE GENOMIC DNA]</scope>
    <source>
        <strain evidence="2 3">A1</strain>
    </source>
</reference>
<protein>
    <submittedName>
        <fullName evidence="2">Uncharacterized protein</fullName>
    </submittedName>
</protein>
<evidence type="ECO:0000256" key="1">
    <source>
        <dbReference type="SAM" id="MobiDB-lite"/>
    </source>
</evidence>
<feature type="compositionally biased region" description="Acidic residues" evidence="1">
    <location>
        <begin position="346"/>
        <end position="382"/>
    </location>
</feature>
<accession>A0A5K0UA24</accession>
<organism evidence="2 3">
    <name type="scientific">Yasminevirus sp. GU-2018</name>
    <dbReference type="NCBI Taxonomy" id="2420051"/>
    <lineage>
        <taxon>Viruses</taxon>
        <taxon>Varidnaviria</taxon>
        <taxon>Bamfordvirae</taxon>
        <taxon>Nucleocytoviricota</taxon>
        <taxon>Megaviricetes</taxon>
        <taxon>Imitervirales</taxon>
        <taxon>Mimiviridae</taxon>
        <taxon>Klosneuvirinae</taxon>
        <taxon>Yasminevirus</taxon>
        <taxon>Yasminevirus saudimassiliense</taxon>
    </lineage>
</organism>
<feature type="compositionally biased region" description="Basic and acidic residues" evidence="1">
    <location>
        <begin position="12"/>
        <end position="50"/>
    </location>
</feature>
<evidence type="ECO:0000313" key="3">
    <source>
        <dbReference type="Proteomes" id="UP000594342"/>
    </source>
</evidence>
<dbReference type="EMBL" id="UPSH01000001">
    <property type="protein sequence ID" value="VBB18451.1"/>
    <property type="molecule type" value="Genomic_DNA"/>
</dbReference>
<feature type="compositionally biased region" description="Low complexity" evidence="1">
    <location>
        <begin position="71"/>
        <end position="84"/>
    </location>
</feature>
<dbReference type="Proteomes" id="UP000594342">
    <property type="component" value="Unassembled WGS sequence"/>
</dbReference>
<feature type="compositionally biased region" description="Basic residues" evidence="1">
    <location>
        <begin position="332"/>
        <end position="341"/>
    </location>
</feature>
<feature type="region of interest" description="Disordered" evidence="1">
    <location>
        <begin position="1"/>
        <end position="105"/>
    </location>
</feature>
<dbReference type="SUPFAM" id="SSF47113">
    <property type="entry name" value="Histone-fold"/>
    <property type="match status" value="1"/>
</dbReference>
<sequence>MPATKTTTSKAETAKNDKKASPKEQADKKGSVKVPAKDAAKLKNPAKETAKAPAKSPAKAGAKAPAKETGKAQAKNAKPANKNAKNAKKTEAPAKPNRMAGVEKGDAANKGTAYINGTFNVNSAKKAMHSYISDSLGLELGTINAQYPYAAIAETLVLHVVRSSGKFNTKSAKKADLYEITLENVKRGIRESHEYGPEIKALVDSYNPTAMNYVNTFFDTDKVIRKFIETKAFTNSTNVHINNDALNFVCYILSHTMSNLTRASCILSQYANKKNVQIKNFRFACELYFTGELRELLAQRLSEIEGKFANTKEGADGEEGEEAEEEEEAPKAKKGAKGSKKATKDADEEEEAEEEAEEDAEEEEEEAEEEDEDEEDEDEDDE</sequence>
<dbReference type="InterPro" id="IPR009072">
    <property type="entry name" value="Histone-fold"/>
</dbReference>
<proteinExistence type="predicted"/>
<gene>
    <name evidence="2" type="ORF">YASMINEVIRUS_914</name>
</gene>
<feature type="region of interest" description="Disordered" evidence="1">
    <location>
        <begin position="309"/>
        <end position="382"/>
    </location>
</feature>
<dbReference type="GO" id="GO:0046982">
    <property type="term" value="F:protein heterodimerization activity"/>
    <property type="evidence" value="ECO:0007669"/>
    <property type="project" value="InterPro"/>
</dbReference>
<name>A0A5K0UA24_9VIRU</name>
<feature type="compositionally biased region" description="Acidic residues" evidence="1">
    <location>
        <begin position="316"/>
        <end position="328"/>
    </location>
</feature>
<evidence type="ECO:0000313" key="2">
    <source>
        <dbReference type="EMBL" id="VBB18451.1"/>
    </source>
</evidence>
<keyword evidence="3" id="KW-1185">Reference proteome</keyword>
<comment type="caution">
    <text evidence="2">The sequence shown here is derived from an EMBL/GenBank/DDBJ whole genome shotgun (WGS) entry which is preliminary data.</text>
</comment>
<feature type="compositionally biased region" description="Low complexity" evidence="1">
    <location>
        <begin position="51"/>
        <end position="64"/>
    </location>
</feature>